<dbReference type="RefSeq" id="WP_006506289.1">
    <property type="nucleotide sequence ID" value="NZ_CP102271.1"/>
</dbReference>
<protein>
    <recommendedName>
        <fullName evidence="6">Lipoprotein</fullName>
    </recommendedName>
</protein>
<sequence length="175" mass="20779">MKILWLIALLLTSGCSTRANSNYIGQEVRTFYSGLLNGEDISVTCRDRDYKTTFFKEMNKNLHKKEYKEIDSYVFNKHLDVSYTIKKNNRLMRCYHGSSKVYEKQYMNYFFTISVLESDLSSPQVETSSFSFTDKRKVSLNIQVTKDNHYYNAIITDKKTARTYKEFKYRFDNEV</sequence>
<dbReference type="Proteomes" id="UP001196408">
    <property type="component" value="Unassembled WGS sequence"/>
</dbReference>
<dbReference type="EMBL" id="JAHOEL010000052">
    <property type="protein sequence ID" value="MBV3393193.1"/>
    <property type="molecule type" value="Genomic_DNA"/>
</dbReference>
<feature type="signal peptide" evidence="1">
    <location>
        <begin position="1"/>
        <end position="21"/>
    </location>
</feature>
<evidence type="ECO:0000313" key="2">
    <source>
        <dbReference type="EMBL" id="MBV3383184.1"/>
    </source>
</evidence>
<gene>
    <name evidence="2" type="ORF">KSV97_08125</name>
    <name evidence="3" type="ORF">KSW06_07990</name>
</gene>
<dbReference type="PROSITE" id="PS51257">
    <property type="entry name" value="PROKAR_LIPOPROTEIN"/>
    <property type="match status" value="1"/>
</dbReference>
<evidence type="ECO:0000256" key="1">
    <source>
        <dbReference type="SAM" id="SignalP"/>
    </source>
</evidence>
<dbReference type="EMBL" id="JAHOEF010000054">
    <property type="protein sequence ID" value="MBV3383184.1"/>
    <property type="molecule type" value="Genomic_DNA"/>
</dbReference>
<organism evidence="2 4">
    <name type="scientific">Catenibacterium mitsuokai</name>
    <dbReference type="NCBI Taxonomy" id="100886"/>
    <lineage>
        <taxon>Bacteria</taxon>
        <taxon>Bacillati</taxon>
        <taxon>Bacillota</taxon>
        <taxon>Erysipelotrichia</taxon>
        <taxon>Erysipelotrichales</taxon>
        <taxon>Coprobacillaceae</taxon>
        <taxon>Catenibacterium</taxon>
    </lineage>
</organism>
<name>A0AAW4MZG1_9FIRM</name>
<feature type="chain" id="PRO_5044003088" description="Lipoprotein" evidence="1">
    <location>
        <begin position="22"/>
        <end position="175"/>
    </location>
</feature>
<evidence type="ECO:0000313" key="5">
    <source>
        <dbReference type="Proteomes" id="UP001197492"/>
    </source>
</evidence>
<keyword evidence="5" id="KW-1185">Reference proteome</keyword>
<evidence type="ECO:0008006" key="6">
    <source>
        <dbReference type="Google" id="ProtNLM"/>
    </source>
</evidence>
<dbReference type="Proteomes" id="UP001197492">
    <property type="component" value="Unassembled WGS sequence"/>
</dbReference>
<keyword evidence="1" id="KW-0732">Signal</keyword>
<proteinExistence type="predicted"/>
<reference evidence="2 5" key="1">
    <citation type="submission" date="2021-06" db="EMBL/GenBank/DDBJ databases">
        <title>Collection of gut derived symbiotic bacterial strains cultured from healthy donors.</title>
        <authorList>
            <person name="Lin H."/>
            <person name="Littmann E."/>
            <person name="Pamer E.G."/>
        </authorList>
    </citation>
    <scope>NUCLEOTIDE SEQUENCE</scope>
    <source>
        <strain evidence="3 5">MSK.21.70</strain>
        <strain evidence="2">MSK.21.82</strain>
    </source>
</reference>
<evidence type="ECO:0000313" key="4">
    <source>
        <dbReference type="Proteomes" id="UP001196408"/>
    </source>
</evidence>
<accession>A0AAW4MZG1</accession>
<comment type="caution">
    <text evidence="2">The sequence shown here is derived from an EMBL/GenBank/DDBJ whole genome shotgun (WGS) entry which is preliminary data.</text>
</comment>
<dbReference type="AlphaFoldDB" id="A0AAW4MZG1"/>
<evidence type="ECO:0000313" key="3">
    <source>
        <dbReference type="EMBL" id="MBV3393193.1"/>
    </source>
</evidence>